<evidence type="ECO:0000256" key="3">
    <source>
        <dbReference type="ARBA" id="ARBA00018787"/>
    </source>
</evidence>
<comment type="similarity">
    <text evidence="2">Belongs to the DivIVA family.</text>
</comment>
<organism evidence="10 11">
    <name type="scientific">Nakamurella multipartita (strain ATCC 700099 / DSM 44233 / CIP 104796 / JCM 9543 / NBRC 105858 / Y-104)</name>
    <name type="common">Microsphaera multipartita</name>
    <dbReference type="NCBI Taxonomy" id="479431"/>
    <lineage>
        <taxon>Bacteria</taxon>
        <taxon>Bacillati</taxon>
        <taxon>Actinomycetota</taxon>
        <taxon>Actinomycetes</taxon>
        <taxon>Nakamurellales</taxon>
        <taxon>Nakamurellaceae</taxon>
        <taxon>Nakamurella</taxon>
    </lineage>
</organism>
<dbReference type="GO" id="GO:0051301">
    <property type="term" value="P:cell division"/>
    <property type="evidence" value="ECO:0007669"/>
    <property type="project" value="UniProtKB-KW"/>
</dbReference>
<dbReference type="OrthoDB" id="9815492at2"/>
<keyword evidence="7" id="KW-0131">Cell cycle</keyword>
<keyword evidence="11" id="KW-1185">Reference proteome</keyword>
<feature type="region of interest" description="Disordered" evidence="9">
    <location>
        <begin position="130"/>
        <end position="153"/>
    </location>
</feature>
<evidence type="ECO:0000256" key="9">
    <source>
        <dbReference type="SAM" id="MobiDB-lite"/>
    </source>
</evidence>
<feature type="compositionally biased region" description="Polar residues" evidence="9">
    <location>
        <begin position="205"/>
        <end position="218"/>
    </location>
</feature>
<reference evidence="10 11" key="2">
    <citation type="journal article" date="2010" name="Stand. Genomic Sci.">
        <title>Complete genome sequence of Nakamurella multipartita type strain (Y-104).</title>
        <authorList>
            <person name="Tice H."/>
            <person name="Mayilraj S."/>
            <person name="Sims D."/>
            <person name="Lapidus A."/>
            <person name="Nolan M."/>
            <person name="Lucas S."/>
            <person name="Glavina Del Rio T."/>
            <person name="Copeland A."/>
            <person name="Cheng J.F."/>
            <person name="Meincke L."/>
            <person name="Bruce D."/>
            <person name="Goodwin L."/>
            <person name="Pitluck S."/>
            <person name="Ivanova N."/>
            <person name="Mavromatis K."/>
            <person name="Ovchinnikova G."/>
            <person name="Pati A."/>
            <person name="Chen A."/>
            <person name="Palaniappan K."/>
            <person name="Land M."/>
            <person name="Hauser L."/>
            <person name="Chang Y.J."/>
            <person name="Jeffries C.D."/>
            <person name="Detter J.C."/>
            <person name="Brettin T."/>
            <person name="Rohde M."/>
            <person name="Goker M."/>
            <person name="Bristow J."/>
            <person name="Eisen J.A."/>
            <person name="Markowitz V."/>
            <person name="Hugenholtz P."/>
            <person name="Kyrpides N.C."/>
            <person name="Klenk H.P."/>
            <person name="Chen F."/>
        </authorList>
    </citation>
    <scope>NUCLEOTIDE SEQUENCE [LARGE SCALE GENOMIC DNA]</scope>
    <source>
        <strain evidence="11">ATCC 700099 / DSM 44233 / CIP 104796 / JCM 9543 / NBRC 105858 / Y-104</strain>
    </source>
</reference>
<name>C8XG90_NAKMY</name>
<feature type="region of interest" description="Disordered" evidence="9">
    <location>
        <begin position="198"/>
        <end position="218"/>
    </location>
</feature>
<evidence type="ECO:0000256" key="1">
    <source>
        <dbReference type="ARBA" id="ARBA00004496"/>
    </source>
</evidence>
<feature type="compositionally biased region" description="Basic and acidic residues" evidence="9">
    <location>
        <begin position="135"/>
        <end position="153"/>
    </location>
</feature>
<evidence type="ECO:0000256" key="2">
    <source>
        <dbReference type="ARBA" id="ARBA00009008"/>
    </source>
</evidence>
<keyword evidence="5" id="KW-0132">Cell division</keyword>
<dbReference type="Pfam" id="PF05103">
    <property type="entry name" value="DivIVA"/>
    <property type="match status" value="1"/>
</dbReference>
<dbReference type="PANTHER" id="PTHR35794:SF2">
    <property type="entry name" value="CELL DIVISION PROTEIN DIVIVA"/>
    <property type="match status" value="1"/>
</dbReference>
<gene>
    <name evidence="10" type="ordered locus">Namu_3794</name>
</gene>
<dbReference type="Proteomes" id="UP000002218">
    <property type="component" value="Chromosome"/>
</dbReference>
<dbReference type="PANTHER" id="PTHR35794">
    <property type="entry name" value="CELL DIVISION PROTEIN DIVIVA"/>
    <property type="match status" value="1"/>
</dbReference>
<evidence type="ECO:0000256" key="5">
    <source>
        <dbReference type="ARBA" id="ARBA00022618"/>
    </source>
</evidence>
<proteinExistence type="inferred from homology"/>
<keyword evidence="4" id="KW-0963">Cytoplasm</keyword>
<dbReference type="NCBIfam" id="TIGR03544">
    <property type="entry name" value="DivI1A_domain"/>
    <property type="match status" value="1"/>
</dbReference>
<dbReference type="InterPro" id="IPR007793">
    <property type="entry name" value="DivIVA_fam"/>
</dbReference>
<dbReference type="EMBL" id="CP001737">
    <property type="protein sequence ID" value="ACV80092.1"/>
    <property type="molecule type" value="Genomic_DNA"/>
</dbReference>
<dbReference type="eggNOG" id="COG3599">
    <property type="taxonomic scope" value="Bacteria"/>
</dbReference>
<evidence type="ECO:0000256" key="7">
    <source>
        <dbReference type="ARBA" id="ARBA00023306"/>
    </source>
</evidence>
<accession>C8XG90</accession>
<dbReference type="Gene3D" id="6.10.250.660">
    <property type="match status" value="1"/>
</dbReference>
<reference evidence="11" key="1">
    <citation type="submission" date="2009-09" db="EMBL/GenBank/DDBJ databases">
        <title>The complete genome of Nakamurella multipartita DSM 44233.</title>
        <authorList>
            <consortium name="US DOE Joint Genome Institute (JGI-PGF)"/>
            <person name="Lucas S."/>
            <person name="Copeland A."/>
            <person name="Lapidus A."/>
            <person name="Glavina del Rio T."/>
            <person name="Dalin E."/>
            <person name="Tice H."/>
            <person name="Bruce D."/>
            <person name="Goodwin L."/>
            <person name="Pitluck S."/>
            <person name="Kyrpides N."/>
            <person name="Mavromatis K."/>
            <person name="Ivanova N."/>
            <person name="Ovchinnikova G."/>
            <person name="Sims D."/>
            <person name="Meincke L."/>
            <person name="Brettin T."/>
            <person name="Detter J.C."/>
            <person name="Han C."/>
            <person name="Larimer F."/>
            <person name="Land M."/>
            <person name="Hauser L."/>
            <person name="Markowitz V."/>
            <person name="Cheng J.-F."/>
            <person name="Hugenholtz P."/>
            <person name="Woyke T."/>
            <person name="Wu D."/>
            <person name="Klenk H.-P."/>
            <person name="Eisen J.A."/>
        </authorList>
    </citation>
    <scope>NUCLEOTIDE SEQUENCE [LARGE SCALE GENOMIC DNA]</scope>
    <source>
        <strain evidence="11">ATCC 700099 / DSM 44233 / CIP 104796 / JCM 9543 / NBRC 105858 / Y-104</strain>
    </source>
</reference>
<dbReference type="InParanoid" id="C8XG90"/>
<dbReference type="RefSeq" id="WP_015748919.1">
    <property type="nucleotide sequence ID" value="NC_013235.1"/>
</dbReference>
<protein>
    <recommendedName>
        <fullName evidence="3">Cell wall synthesis protein Wag31</fullName>
    </recommendedName>
    <alternativeName>
        <fullName evidence="8">Antigen 84</fullName>
    </alternativeName>
</protein>
<evidence type="ECO:0000313" key="11">
    <source>
        <dbReference type="Proteomes" id="UP000002218"/>
    </source>
</evidence>
<dbReference type="HOGENOM" id="CLU_062236_0_0_11"/>
<comment type="subcellular location">
    <subcellularLocation>
        <location evidence="1">Cytoplasm</location>
    </subcellularLocation>
</comment>
<sequence>MPLTPADVHNVAFKKPSIGKRGYDEDEVDAFLDVVEAELARLIEENAELKAGGATTGGQTVPLTKAETPLSTGEAHTAAARLLGLAQETADRLTSEARAEADKVTGEATAEAEKTVADAKSQAEALLSDATARAEATERDSRTKAENLDREAKTRYDETLGRLDTEKVGLEKKIEDLRGYEKEYRGRLKSWISDQLAQLDDGGSREQQPIAVTTSPGD</sequence>
<dbReference type="InterPro" id="IPR019933">
    <property type="entry name" value="DivIVA_domain"/>
</dbReference>
<dbReference type="GO" id="GO:0005737">
    <property type="term" value="C:cytoplasm"/>
    <property type="evidence" value="ECO:0007669"/>
    <property type="project" value="UniProtKB-SubCell"/>
</dbReference>
<evidence type="ECO:0000313" key="10">
    <source>
        <dbReference type="EMBL" id="ACV80092.1"/>
    </source>
</evidence>
<keyword evidence="6" id="KW-0175">Coiled coil</keyword>
<dbReference type="AlphaFoldDB" id="C8XG90"/>
<evidence type="ECO:0000256" key="6">
    <source>
        <dbReference type="ARBA" id="ARBA00023054"/>
    </source>
</evidence>
<evidence type="ECO:0000256" key="4">
    <source>
        <dbReference type="ARBA" id="ARBA00022490"/>
    </source>
</evidence>
<dbReference type="KEGG" id="nml:Namu_3794"/>
<evidence type="ECO:0000256" key="8">
    <source>
        <dbReference type="ARBA" id="ARBA00031737"/>
    </source>
</evidence>
<dbReference type="STRING" id="479431.Namu_3794"/>